<name>A0AC35G1J4_9BILA</name>
<protein>
    <submittedName>
        <fullName evidence="2">Gustatory receptor</fullName>
    </submittedName>
</protein>
<evidence type="ECO:0000313" key="1">
    <source>
        <dbReference type="Proteomes" id="UP000887580"/>
    </source>
</evidence>
<accession>A0AC35G1J4</accession>
<proteinExistence type="predicted"/>
<dbReference type="WBParaSite" id="PS1159_v2.g23122.t1">
    <property type="protein sequence ID" value="PS1159_v2.g23122.t1"/>
    <property type="gene ID" value="PS1159_v2.g23122"/>
</dbReference>
<dbReference type="Proteomes" id="UP000887580">
    <property type="component" value="Unplaced"/>
</dbReference>
<sequence>LGPQWQRWIHNRKKYFFMKHLFPLNPMRFILADATSPPNSHYDLHDHIKTGALDHIDAPPTDFVKEFIEGLTKRQKRSILTLIRDGLLTDESFLNVSTYTGPDRVQVSMKKVVDIISMREQNNLIAHNKKNIFLRLALMQHYSSACFEKMQKTDLNVSQLRNGRQKMSIWYTIAFALMTIGTLLSHVWSNATNYELMQSQLSVTIGILVIASIAIASLVYFVMYMVAFLFCCEHSLSKTGLKPFISEKQNTVIKHFSTIHQYEYRIIATKTLQFILLWYTMLLAVYAHENELNIYPALTCVLTNGFGLLLFARISHFFHACRNEGKILYAQ</sequence>
<organism evidence="1 2">
    <name type="scientific">Panagrolaimus sp. PS1159</name>
    <dbReference type="NCBI Taxonomy" id="55785"/>
    <lineage>
        <taxon>Eukaryota</taxon>
        <taxon>Metazoa</taxon>
        <taxon>Ecdysozoa</taxon>
        <taxon>Nematoda</taxon>
        <taxon>Chromadorea</taxon>
        <taxon>Rhabditida</taxon>
        <taxon>Tylenchina</taxon>
        <taxon>Panagrolaimomorpha</taxon>
        <taxon>Panagrolaimoidea</taxon>
        <taxon>Panagrolaimidae</taxon>
        <taxon>Panagrolaimus</taxon>
    </lineage>
</organism>
<reference evidence="2" key="1">
    <citation type="submission" date="2022-11" db="UniProtKB">
        <authorList>
            <consortium name="WormBaseParasite"/>
        </authorList>
    </citation>
    <scope>IDENTIFICATION</scope>
</reference>
<evidence type="ECO:0000313" key="2">
    <source>
        <dbReference type="WBParaSite" id="PS1159_v2.g23122.t1"/>
    </source>
</evidence>